<dbReference type="AlphaFoldDB" id="A0A6B3NFQ8"/>
<accession>A0A6B3NFQ8</accession>
<dbReference type="Pfam" id="PF13469">
    <property type="entry name" value="Sulfotransfer_3"/>
    <property type="match status" value="1"/>
</dbReference>
<dbReference type="SUPFAM" id="SSF52540">
    <property type="entry name" value="P-loop containing nucleoside triphosphate hydrolases"/>
    <property type="match status" value="1"/>
</dbReference>
<evidence type="ECO:0000256" key="1">
    <source>
        <dbReference type="ARBA" id="ARBA00022679"/>
    </source>
</evidence>
<dbReference type="GO" id="GO:0008476">
    <property type="term" value="F:protein-tyrosine sulfotransferase activity"/>
    <property type="evidence" value="ECO:0007669"/>
    <property type="project" value="InterPro"/>
</dbReference>
<name>A0A6B3NFQ8_9CYAN</name>
<gene>
    <name evidence="2" type="ORF">F6J89_10750</name>
</gene>
<keyword evidence="1 2" id="KW-0808">Transferase</keyword>
<dbReference type="EMBL" id="JAAHFQ010000169">
    <property type="protein sequence ID" value="NER28088.1"/>
    <property type="molecule type" value="Genomic_DNA"/>
</dbReference>
<dbReference type="PANTHER" id="PTHR12788">
    <property type="entry name" value="PROTEIN-TYROSINE SULFOTRANSFERASE 2"/>
    <property type="match status" value="1"/>
</dbReference>
<organism evidence="2">
    <name type="scientific">Symploca sp. SIO1C4</name>
    <dbReference type="NCBI Taxonomy" id="2607765"/>
    <lineage>
        <taxon>Bacteria</taxon>
        <taxon>Bacillati</taxon>
        <taxon>Cyanobacteriota</taxon>
        <taxon>Cyanophyceae</taxon>
        <taxon>Coleofasciculales</taxon>
        <taxon>Coleofasciculaceae</taxon>
        <taxon>Symploca</taxon>
    </lineage>
</organism>
<protein>
    <submittedName>
        <fullName evidence="2">Sulfotransferase</fullName>
    </submittedName>
</protein>
<dbReference type="Gene3D" id="3.40.50.300">
    <property type="entry name" value="P-loop containing nucleotide triphosphate hydrolases"/>
    <property type="match status" value="1"/>
</dbReference>
<dbReference type="InterPro" id="IPR027417">
    <property type="entry name" value="P-loop_NTPase"/>
</dbReference>
<sequence length="332" mass="38893">MKVQSVVKENKKVRLDPVFVIGYSRSGTTMLRLMLNRHPDLFIPKESEAFQRIPRQYRHRTHQIKDIDWILKTIPNYYDSILNEEYFRGLLQKNLPADNSVLLACLYQACAISMGKENARWGEKKPQNWQFVYRLQEWYPEAQFVNIIRDPRDVITSMEKSLPEIVPLRKIFPAHIILAWQWQFVFRTMTKQGEILGNNRYLKLKYEDLVSDPITNLNKICNFLNLNTDFVNEMLNFNEDARNPQIGDGGQHMLGTKKELNVQSVGKFKAFLSEQQIKDIEFICGDLMEKMGYSRLYSLPAVAQRVRIITICNLLTVIWKGVRANRLMKGSL</sequence>
<reference evidence="2" key="1">
    <citation type="submission" date="2019-11" db="EMBL/GenBank/DDBJ databases">
        <title>Genomic insights into an expanded diversity of filamentous marine cyanobacteria reveals the extraordinary biosynthetic potential of Moorea and Okeania.</title>
        <authorList>
            <person name="Ferreira Leao T."/>
            <person name="Wang M."/>
            <person name="Moss N."/>
            <person name="Da Silva R."/>
            <person name="Sanders J."/>
            <person name="Nurk S."/>
            <person name="Gurevich A."/>
            <person name="Humphrey G."/>
            <person name="Reher R."/>
            <person name="Zhu Q."/>
            <person name="Belda-Ferre P."/>
            <person name="Glukhov E."/>
            <person name="Rex R."/>
            <person name="Dorrestein P.C."/>
            <person name="Knight R."/>
            <person name="Pevzner P."/>
            <person name="Gerwick W.H."/>
            <person name="Gerwick L."/>
        </authorList>
    </citation>
    <scope>NUCLEOTIDE SEQUENCE</scope>
    <source>
        <strain evidence="2">SIO1C4</strain>
    </source>
</reference>
<proteinExistence type="predicted"/>
<dbReference type="InterPro" id="IPR026634">
    <property type="entry name" value="TPST-like"/>
</dbReference>
<dbReference type="PANTHER" id="PTHR12788:SF10">
    <property type="entry name" value="PROTEIN-TYROSINE SULFOTRANSFERASE"/>
    <property type="match status" value="1"/>
</dbReference>
<evidence type="ECO:0000313" key="2">
    <source>
        <dbReference type="EMBL" id="NER28088.1"/>
    </source>
</evidence>
<comment type="caution">
    <text evidence="2">The sequence shown here is derived from an EMBL/GenBank/DDBJ whole genome shotgun (WGS) entry which is preliminary data.</text>
</comment>